<dbReference type="STRING" id="1648404.CP97_11220"/>
<dbReference type="GO" id="GO:0006749">
    <property type="term" value="P:glutathione metabolic process"/>
    <property type="evidence" value="ECO:0007669"/>
    <property type="project" value="TreeGrafter"/>
</dbReference>
<organism evidence="2 3">
    <name type="scientific">Aurantiacibacter atlanticus</name>
    <dbReference type="NCBI Taxonomy" id="1648404"/>
    <lineage>
        <taxon>Bacteria</taxon>
        <taxon>Pseudomonadati</taxon>
        <taxon>Pseudomonadota</taxon>
        <taxon>Alphaproteobacteria</taxon>
        <taxon>Sphingomonadales</taxon>
        <taxon>Erythrobacteraceae</taxon>
        <taxon>Aurantiacibacter</taxon>
    </lineage>
</organism>
<dbReference type="PANTHER" id="PTHR11571">
    <property type="entry name" value="GLUTATHIONE S-TRANSFERASE"/>
    <property type="match status" value="1"/>
</dbReference>
<dbReference type="RefSeq" id="WP_048886009.1">
    <property type="nucleotide sequence ID" value="NZ_CP011310.1"/>
</dbReference>
<dbReference type="InterPro" id="IPR036249">
    <property type="entry name" value="Thioredoxin-like_sf"/>
</dbReference>
<dbReference type="EMBL" id="CP011310">
    <property type="protein sequence ID" value="AKQ42475.1"/>
    <property type="molecule type" value="Genomic_DNA"/>
</dbReference>
<dbReference type="KEGG" id="ery:CP97_11220"/>
<dbReference type="Proteomes" id="UP000059113">
    <property type="component" value="Chromosome"/>
</dbReference>
<evidence type="ECO:0000313" key="2">
    <source>
        <dbReference type="EMBL" id="AKQ42475.1"/>
    </source>
</evidence>
<keyword evidence="2" id="KW-0808">Transferase</keyword>
<dbReference type="SUPFAM" id="SSF52833">
    <property type="entry name" value="Thioredoxin-like"/>
    <property type="match status" value="1"/>
</dbReference>
<evidence type="ECO:0000259" key="1">
    <source>
        <dbReference type="Pfam" id="PF14497"/>
    </source>
</evidence>
<gene>
    <name evidence="2" type="ORF">CP97_11220</name>
</gene>
<dbReference type="PANTHER" id="PTHR11571:SF263">
    <property type="entry name" value="GLUTATHIONE S-TRANSFERASE"/>
    <property type="match status" value="1"/>
</dbReference>
<evidence type="ECO:0000313" key="3">
    <source>
        <dbReference type="Proteomes" id="UP000059113"/>
    </source>
</evidence>
<dbReference type="GO" id="GO:0004364">
    <property type="term" value="F:glutathione transferase activity"/>
    <property type="evidence" value="ECO:0007669"/>
    <property type="project" value="TreeGrafter"/>
</dbReference>
<sequence>MSIDLWYWPEIPGRGEFVRLFCEAGEIDYADMAREQSGDALVEHMHALEGRRPYAPPYIVDGEVVIGQTALILQYLSDKEGLGSGEMETDLQLLQLQMDISDLVEEVHSVHHPVASELFYADQMDSAFEKAGYFRAQRIPKHLIHFDNAIATSGGPFCLGQQWSHVDTSLFQVMEGLDYAFPNYMKTMQGSWPHLEGLQGAVPEIESLAEYLASEQRLDFNENGIFRHYDELDEQ</sequence>
<dbReference type="AlphaFoldDB" id="A0A0H4VDQ5"/>
<feature type="domain" description="Glutathione S-transferase C-terminal" evidence="1">
    <location>
        <begin position="109"/>
        <end position="215"/>
    </location>
</feature>
<dbReference type="InterPro" id="IPR050213">
    <property type="entry name" value="GST_superfamily"/>
</dbReference>
<proteinExistence type="predicted"/>
<protein>
    <submittedName>
        <fullName evidence="2">Glutathione S-transferase</fullName>
    </submittedName>
</protein>
<keyword evidence="3" id="KW-1185">Reference proteome</keyword>
<dbReference type="InterPro" id="IPR004046">
    <property type="entry name" value="GST_C"/>
</dbReference>
<reference evidence="2 3" key="1">
    <citation type="journal article" date="2015" name="Int. J. Syst. Evol. Microbiol.">
        <title>Erythrobacter atlanticus sp. nov., a bacterium from ocean sediment able to degrade polycyclic aromatic hydrocarbons.</title>
        <authorList>
            <person name="Zhuang L."/>
            <person name="Liu Y."/>
            <person name="Wang L."/>
            <person name="Wang W."/>
            <person name="Shao Z."/>
        </authorList>
    </citation>
    <scope>NUCLEOTIDE SEQUENCE [LARGE SCALE GENOMIC DNA]</scope>
    <source>
        <strain evidence="3">s21-N3</strain>
    </source>
</reference>
<dbReference type="Gene3D" id="1.20.1050.10">
    <property type="match status" value="1"/>
</dbReference>
<dbReference type="Pfam" id="PF14497">
    <property type="entry name" value="GST_C_3"/>
    <property type="match status" value="1"/>
</dbReference>
<dbReference type="SUPFAM" id="SSF47616">
    <property type="entry name" value="GST C-terminal domain-like"/>
    <property type="match status" value="1"/>
</dbReference>
<dbReference type="CDD" id="cd03192">
    <property type="entry name" value="GST_C_Sigma_like"/>
    <property type="match status" value="1"/>
</dbReference>
<accession>A0A0H4VDQ5</accession>
<dbReference type="PATRIC" id="fig|1648404.4.peg.2336"/>
<dbReference type="Gene3D" id="3.40.30.10">
    <property type="entry name" value="Glutaredoxin"/>
    <property type="match status" value="1"/>
</dbReference>
<name>A0A0H4VDQ5_9SPHN</name>
<dbReference type="InterPro" id="IPR036282">
    <property type="entry name" value="Glutathione-S-Trfase_C_sf"/>
</dbReference>
<reference evidence="3" key="2">
    <citation type="submission" date="2015-04" db="EMBL/GenBank/DDBJ databases">
        <title>The complete genome sequence of Erythrobacter sp. s21-N3.</title>
        <authorList>
            <person name="Zhuang L."/>
            <person name="Liu Y."/>
            <person name="Shao Z."/>
        </authorList>
    </citation>
    <scope>NUCLEOTIDE SEQUENCE [LARGE SCALE GENOMIC DNA]</scope>
    <source>
        <strain evidence="3">s21-N3</strain>
    </source>
</reference>
<dbReference type="OrthoDB" id="7203409at2"/>